<keyword evidence="2" id="KW-1185">Reference proteome</keyword>
<reference evidence="1 2" key="1">
    <citation type="journal article" date="2020" name="J. Nat. Prod.">
        <title>Genomics-Metabolomics Profiling Disclosed Marine Vibrio spartinae 3.6 as a Producer of a New Branched Side Chain Prodigiosin.</title>
        <authorList>
            <person name="Vitale G.A."/>
            <person name="Sciarretta M."/>
            <person name="Palma Esposito F."/>
            <person name="January G.G."/>
            <person name="Giaccio M."/>
            <person name="Bunk B."/>
            <person name="Sproer C."/>
            <person name="Bajerski F."/>
            <person name="Power D."/>
            <person name="Festa C."/>
            <person name="Monti M.C."/>
            <person name="D'Auria M.V."/>
            <person name="de Pascale D."/>
        </authorList>
    </citation>
    <scope>NUCLEOTIDE SEQUENCE [LARGE SCALE GENOMIC DNA]</scope>
    <source>
        <strain evidence="1 2">3.6</strain>
    </source>
</reference>
<evidence type="ECO:0000313" key="2">
    <source>
        <dbReference type="Proteomes" id="UP000515264"/>
    </source>
</evidence>
<protein>
    <submittedName>
        <fullName evidence="1">NUMOD1 domain protein</fullName>
    </submittedName>
</protein>
<dbReference type="EMBL" id="CP046268">
    <property type="protein sequence ID" value="QMV13244.1"/>
    <property type="molecule type" value="Genomic_DNA"/>
</dbReference>
<proteinExistence type="predicted"/>
<name>A0ABX6QVJ0_9VIBR</name>
<dbReference type="Proteomes" id="UP000515264">
    <property type="component" value="Chromosome 1"/>
</dbReference>
<organism evidence="1 2">
    <name type="scientific">Vibrio spartinae</name>
    <dbReference type="NCBI Taxonomy" id="1918945"/>
    <lineage>
        <taxon>Bacteria</taxon>
        <taxon>Pseudomonadati</taxon>
        <taxon>Pseudomonadota</taxon>
        <taxon>Gammaproteobacteria</taxon>
        <taxon>Vibrionales</taxon>
        <taxon>Vibrionaceae</taxon>
        <taxon>Vibrio</taxon>
    </lineage>
</organism>
<evidence type="ECO:0000313" key="1">
    <source>
        <dbReference type="EMBL" id="QMV13244.1"/>
    </source>
</evidence>
<accession>A0ABX6QVJ0</accession>
<gene>
    <name evidence="1" type="ORF">Vspart_00456</name>
</gene>
<sequence length="231" mass="25601">MQRSSGLSRRPLCGFMLSKLKSDNNMKNTYEIEGVEFPSRTAAARHYGLNPKLVNERITKFGWTLEQALELEARPKGDYRKKVVIDGTEYSSMRQAARELGVAQSTLMNRIKAGISVEAALSASHTAREKLKGQSKPMFYGNKLYPSARHLLLANPTLVAGGDLGKAVTSLNDKARRAKNQGKVRNLSLDQVSAEYDLAKIRFADEFDGFIAQLVEKVGGAALTELFYELK</sequence>